<keyword evidence="3" id="KW-1185">Reference proteome</keyword>
<organism evidence="2 3">
    <name type="scientific">Paenibacillus taihuensis</name>
    <dbReference type="NCBI Taxonomy" id="1156355"/>
    <lineage>
        <taxon>Bacteria</taxon>
        <taxon>Bacillati</taxon>
        <taxon>Bacillota</taxon>
        <taxon>Bacilli</taxon>
        <taxon>Bacillales</taxon>
        <taxon>Paenibacillaceae</taxon>
        <taxon>Paenibacillus</taxon>
    </lineage>
</organism>
<dbReference type="OrthoDB" id="8684708at2"/>
<dbReference type="RefSeq" id="WP_116190303.1">
    <property type="nucleotide sequence ID" value="NZ_QTTN01000020.1"/>
</dbReference>
<protein>
    <submittedName>
        <fullName evidence="2">SnoaL-like protein</fullName>
    </submittedName>
</protein>
<dbReference type="InterPro" id="IPR037401">
    <property type="entry name" value="SnoaL-like"/>
</dbReference>
<evidence type="ECO:0000259" key="1">
    <source>
        <dbReference type="Pfam" id="PF12680"/>
    </source>
</evidence>
<evidence type="ECO:0000313" key="2">
    <source>
        <dbReference type="EMBL" id="REE81050.1"/>
    </source>
</evidence>
<accession>A0A3D9RME1</accession>
<dbReference type="Pfam" id="PF12680">
    <property type="entry name" value="SnoaL_2"/>
    <property type="match status" value="1"/>
</dbReference>
<dbReference type="Proteomes" id="UP000256304">
    <property type="component" value="Unassembled WGS sequence"/>
</dbReference>
<reference evidence="2 3" key="1">
    <citation type="submission" date="2018-08" db="EMBL/GenBank/DDBJ databases">
        <title>Genomic Encyclopedia of Type Strains, Phase III (KMG-III): the genomes of soil and plant-associated and newly described type strains.</title>
        <authorList>
            <person name="Whitman W."/>
        </authorList>
    </citation>
    <scope>NUCLEOTIDE SEQUENCE [LARGE SCALE GENOMIC DNA]</scope>
    <source>
        <strain evidence="2 3">CGMCC 1.10966</strain>
    </source>
</reference>
<proteinExistence type="predicted"/>
<dbReference type="EMBL" id="QTTN01000020">
    <property type="protein sequence ID" value="REE81050.1"/>
    <property type="molecule type" value="Genomic_DNA"/>
</dbReference>
<dbReference type="InterPro" id="IPR032710">
    <property type="entry name" value="NTF2-like_dom_sf"/>
</dbReference>
<dbReference type="SUPFAM" id="SSF54427">
    <property type="entry name" value="NTF2-like"/>
    <property type="match status" value="1"/>
</dbReference>
<dbReference type="Gene3D" id="3.10.450.50">
    <property type="match status" value="1"/>
</dbReference>
<comment type="caution">
    <text evidence="2">The sequence shown here is derived from an EMBL/GenBank/DDBJ whole genome shotgun (WGS) entry which is preliminary data.</text>
</comment>
<feature type="domain" description="SnoaL-like" evidence="1">
    <location>
        <begin position="8"/>
        <end position="107"/>
    </location>
</feature>
<evidence type="ECO:0000313" key="3">
    <source>
        <dbReference type="Proteomes" id="UP000256304"/>
    </source>
</evidence>
<sequence length="113" mass="12826">MIQLPNSVKAYFNASNNEQLDSFLEAFKEDALVIDFNREFNGLETIRNWCKSDILGVHVRFDITDAWEQDGAYAVIASLDGEFDKTNLPDPLLLIHTFKLADGKIQELHVSLP</sequence>
<gene>
    <name evidence="2" type="ORF">A8990_12096</name>
</gene>
<dbReference type="AlphaFoldDB" id="A0A3D9RME1"/>
<name>A0A3D9RME1_9BACL</name>